<keyword evidence="1" id="KW-0175">Coiled coil</keyword>
<proteinExistence type="predicted"/>
<evidence type="ECO:0000313" key="4">
    <source>
        <dbReference type="Proteomes" id="UP000029120"/>
    </source>
</evidence>
<protein>
    <recommendedName>
        <fullName evidence="2">DUF7795 domain-containing protein</fullName>
    </recommendedName>
</protein>
<dbReference type="Proteomes" id="UP000029120">
    <property type="component" value="Unassembled WGS sequence"/>
</dbReference>
<feature type="non-terminal residue" evidence="3">
    <location>
        <position position="1"/>
    </location>
</feature>
<reference evidence="4" key="1">
    <citation type="journal article" date="2015" name="Nat. Plants">
        <title>Genome expansion of Arabis alpina linked with retrotransposition and reduced symmetric DNA methylation.</title>
        <authorList>
            <person name="Willing E.M."/>
            <person name="Rawat V."/>
            <person name="Mandakova T."/>
            <person name="Maumus F."/>
            <person name="James G.V."/>
            <person name="Nordstroem K.J."/>
            <person name="Becker C."/>
            <person name="Warthmann N."/>
            <person name="Chica C."/>
            <person name="Szarzynska B."/>
            <person name="Zytnicki M."/>
            <person name="Albani M.C."/>
            <person name="Kiefer C."/>
            <person name="Bergonzi S."/>
            <person name="Castaings L."/>
            <person name="Mateos J.L."/>
            <person name="Berns M.C."/>
            <person name="Bujdoso N."/>
            <person name="Piofczyk T."/>
            <person name="de Lorenzo L."/>
            <person name="Barrero-Sicilia C."/>
            <person name="Mateos I."/>
            <person name="Piednoel M."/>
            <person name="Hagmann J."/>
            <person name="Chen-Min-Tao R."/>
            <person name="Iglesias-Fernandez R."/>
            <person name="Schuster S.C."/>
            <person name="Alonso-Blanco C."/>
            <person name="Roudier F."/>
            <person name="Carbonero P."/>
            <person name="Paz-Ares J."/>
            <person name="Davis S.J."/>
            <person name="Pecinka A."/>
            <person name="Quesneville H."/>
            <person name="Colot V."/>
            <person name="Lysak M.A."/>
            <person name="Weigel D."/>
            <person name="Coupland G."/>
            <person name="Schneeberger K."/>
        </authorList>
    </citation>
    <scope>NUCLEOTIDE SEQUENCE [LARGE SCALE GENOMIC DNA]</scope>
    <source>
        <strain evidence="4">cv. Pajares</strain>
    </source>
</reference>
<dbReference type="EMBL" id="KL970426">
    <property type="protein sequence ID" value="KFK24292.1"/>
    <property type="molecule type" value="Genomic_DNA"/>
</dbReference>
<dbReference type="AlphaFoldDB" id="A0A087G340"/>
<feature type="coiled-coil region" evidence="1">
    <location>
        <begin position="75"/>
        <end position="102"/>
    </location>
</feature>
<name>A0A087G340_ARAAL</name>
<dbReference type="OrthoDB" id="744228at2759"/>
<keyword evidence="4" id="KW-1185">Reference proteome</keyword>
<evidence type="ECO:0000256" key="1">
    <source>
        <dbReference type="SAM" id="Coils"/>
    </source>
</evidence>
<dbReference type="eggNOG" id="KOG2334">
    <property type="taxonomic scope" value="Eukaryota"/>
</dbReference>
<dbReference type="Gramene" id="KFK24292">
    <property type="protein sequence ID" value="KFK24292"/>
    <property type="gene ID" value="AALP_AAs63826U000100"/>
</dbReference>
<dbReference type="PANTHER" id="PTHR35305:SF2">
    <property type="entry name" value="FAD-BINDING PROTEIN"/>
    <property type="match status" value="1"/>
</dbReference>
<organism evidence="3 4">
    <name type="scientific">Arabis alpina</name>
    <name type="common">Alpine rock-cress</name>
    <dbReference type="NCBI Taxonomy" id="50452"/>
    <lineage>
        <taxon>Eukaryota</taxon>
        <taxon>Viridiplantae</taxon>
        <taxon>Streptophyta</taxon>
        <taxon>Embryophyta</taxon>
        <taxon>Tracheophyta</taxon>
        <taxon>Spermatophyta</taxon>
        <taxon>Magnoliopsida</taxon>
        <taxon>eudicotyledons</taxon>
        <taxon>Gunneridae</taxon>
        <taxon>Pentapetalae</taxon>
        <taxon>rosids</taxon>
        <taxon>malvids</taxon>
        <taxon>Brassicales</taxon>
        <taxon>Brassicaceae</taxon>
        <taxon>Arabideae</taxon>
        <taxon>Arabis</taxon>
    </lineage>
</organism>
<feature type="non-terminal residue" evidence="3">
    <location>
        <position position="109"/>
    </location>
</feature>
<sequence length="109" mass="12187">DDRITKLEELGNTANNFLLRFQQGLSILQRPPIVTSSKLIENIIKKNETSRLQSYLEAGCINIHDAAQSTRAFKVQSLLLELERLTDEAALAIETATELDKESSDDLVT</sequence>
<dbReference type="PANTHER" id="PTHR35305">
    <property type="entry name" value="FAD-BINDING PROTEIN"/>
    <property type="match status" value="1"/>
</dbReference>
<evidence type="ECO:0000313" key="3">
    <source>
        <dbReference type="EMBL" id="KFK24292.1"/>
    </source>
</evidence>
<evidence type="ECO:0000259" key="2">
    <source>
        <dbReference type="Pfam" id="PF25071"/>
    </source>
</evidence>
<feature type="domain" description="DUF7795" evidence="2">
    <location>
        <begin position="3"/>
        <end position="90"/>
    </location>
</feature>
<gene>
    <name evidence="3" type="ORF">AALP_AAs63826U000100</name>
</gene>
<dbReference type="InterPro" id="IPR056697">
    <property type="entry name" value="DUF7795"/>
</dbReference>
<dbReference type="Pfam" id="PF25071">
    <property type="entry name" value="DUF7795"/>
    <property type="match status" value="1"/>
</dbReference>
<accession>A0A087G340</accession>